<comment type="subcellular location">
    <subcellularLocation>
        <location evidence="1">Membrane</location>
        <topology evidence="1">Multi-pass membrane protein</topology>
    </subcellularLocation>
</comment>
<keyword evidence="8" id="KW-0175">Coiled coil</keyword>
<keyword evidence="5 9" id="KW-1133">Transmembrane helix</keyword>
<feature type="transmembrane region" description="Helical" evidence="9">
    <location>
        <begin position="516"/>
        <end position="535"/>
    </location>
</feature>
<dbReference type="Pfam" id="PF01496">
    <property type="entry name" value="V_ATPase_I"/>
    <property type="match status" value="2"/>
</dbReference>
<keyword evidence="6" id="KW-0406">Ion transport</keyword>
<dbReference type="GO" id="GO:0046961">
    <property type="term" value="F:proton-transporting ATPase activity, rotational mechanism"/>
    <property type="evidence" value="ECO:0007669"/>
    <property type="project" value="InterPro"/>
</dbReference>
<organism evidence="10">
    <name type="scientific">Vecturithrix granuli</name>
    <dbReference type="NCBI Taxonomy" id="1499967"/>
    <lineage>
        <taxon>Bacteria</taxon>
        <taxon>Candidatus Moduliflexota</taxon>
        <taxon>Candidatus Vecturitrichia</taxon>
        <taxon>Candidatus Vecturitrichales</taxon>
        <taxon>Candidatus Vecturitrichaceae</taxon>
        <taxon>Candidatus Vecturithrix</taxon>
    </lineage>
</organism>
<protein>
    <submittedName>
        <fullName evidence="10">H(+)-transporting two-sector ATPase</fullName>
    </submittedName>
</protein>
<dbReference type="PANTHER" id="PTHR11629">
    <property type="entry name" value="VACUOLAR PROTON ATPASES"/>
    <property type="match status" value="1"/>
</dbReference>
<evidence type="ECO:0000256" key="9">
    <source>
        <dbReference type="SAM" id="Phobius"/>
    </source>
</evidence>
<evidence type="ECO:0000256" key="3">
    <source>
        <dbReference type="ARBA" id="ARBA00022448"/>
    </source>
</evidence>
<name>A0A081C5M2_VECG1</name>
<dbReference type="eggNOG" id="COG1269">
    <property type="taxonomic scope" value="Bacteria"/>
</dbReference>
<dbReference type="EMBL" id="DF820471">
    <property type="protein sequence ID" value="GAK59877.1"/>
    <property type="molecule type" value="Genomic_DNA"/>
</dbReference>
<evidence type="ECO:0000313" key="11">
    <source>
        <dbReference type="Proteomes" id="UP000030661"/>
    </source>
</evidence>
<evidence type="ECO:0000256" key="1">
    <source>
        <dbReference type="ARBA" id="ARBA00004141"/>
    </source>
</evidence>
<keyword evidence="7 9" id="KW-0472">Membrane</keyword>
<dbReference type="Gene3D" id="1.20.1460.20">
    <property type="match status" value="1"/>
</dbReference>
<evidence type="ECO:0000256" key="6">
    <source>
        <dbReference type="ARBA" id="ARBA00023065"/>
    </source>
</evidence>
<feature type="transmembrane region" description="Helical" evidence="9">
    <location>
        <begin position="400"/>
        <end position="422"/>
    </location>
</feature>
<evidence type="ECO:0000256" key="8">
    <source>
        <dbReference type="SAM" id="Coils"/>
    </source>
</evidence>
<feature type="coiled-coil region" evidence="8">
    <location>
        <begin position="221"/>
        <end position="255"/>
    </location>
</feature>
<keyword evidence="11" id="KW-1185">Reference proteome</keyword>
<gene>
    <name evidence="10" type="ORF">U27_06863</name>
</gene>
<proteinExistence type="inferred from homology"/>
<keyword evidence="3" id="KW-0813">Transport</keyword>
<reference evidence="10" key="1">
    <citation type="journal article" date="2015" name="PeerJ">
        <title>First genomic representation of candidate bacterial phylum KSB3 points to enhanced environmental sensing as a trigger of wastewater bulking.</title>
        <authorList>
            <person name="Sekiguchi Y."/>
            <person name="Ohashi A."/>
            <person name="Parks D.H."/>
            <person name="Yamauchi T."/>
            <person name="Tyson G.W."/>
            <person name="Hugenholtz P."/>
        </authorList>
    </citation>
    <scope>NUCLEOTIDE SEQUENCE [LARGE SCALE GENOMIC DNA]</scope>
</reference>
<dbReference type="Proteomes" id="UP000030661">
    <property type="component" value="Unassembled WGS sequence"/>
</dbReference>
<evidence type="ECO:0000256" key="2">
    <source>
        <dbReference type="ARBA" id="ARBA00009904"/>
    </source>
</evidence>
<dbReference type="Gene3D" id="3.30.70.2170">
    <property type="match status" value="1"/>
</dbReference>
<comment type="similarity">
    <text evidence="2">Belongs to the V-ATPase 116 kDa subunit family.</text>
</comment>
<evidence type="ECO:0000256" key="7">
    <source>
        <dbReference type="ARBA" id="ARBA00023136"/>
    </source>
</evidence>
<dbReference type="GO" id="GO:0016471">
    <property type="term" value="C:vacuolar proton-transporting V-type ATPase complex"/>
    <property type="evidence" value="ECO:0007669"/>
    <property type="project" value="TreeGrafter"/>
</dbReference>
<dbReference type="Gene3D" id="3.30.70.2750">
    <property type="match status" value="1"/>
</dbReference>
<feature type="transmembrane region" description="Helical" evidence="9">
    <location>
        <begin position="571"/>
        <end position="588"/>
    </location>
</feature>
<evidence type="ECO:0000256" key="5">
    <source>
        <dbReference type="ARBA" id="ARBA00022989"/>
    </source>
</evidence>
<feature type="transmembrane region" description="Helical" evidence="9">
    <location>
        <begin position="600"/>
        <end position="620"/>
    </location>
</feature>
<dbReference type="PANTHER" id="PTHR11629:SF63">
    <property type="entry name" value="V-TYPE PROTON ATPASE SUBUNIT A"/>
    <property type="match status" value="1"/>
</dbReference>
<dbReference type="GO" id="GO:0051117">
    <property type="term" value="F:ATPase binding"/>
    <property type="evidence" value="ECO:0007669"/>
    <property type="project" value="TreeGrafter"/>
</dbReference>
<feature type="transmembrane region" description="Helical" evidence="9">
    <location>
        <begin position="453"/>
        <end position="472"/>
    </location>
</feature>
<dbReference type="InterPro" id="IPR002490">
    <property type="entry name" value="V-ATPase_116kDa_su"/>
</dbReference>
<dbReference type="STRING" id="1499967.U27_06863"/>
<feature type="transmembrane region" description="Helical" evidence="9">
    <location>
        <begin position="362"/>
        <end position="388"/>
    </location>
</feature>
<dbReference type="AlphaFoldDB" id="A0A081C5M2"/>
<evidence type="ECO:0000256" key="4">
    <source>
        <dbReference type="ARBA" id="ARBA00022692"/>
    </source>
</evidence>
<dbReference type="GO" id="GO:0007035">
    <property type="term" value="P:vacuolar acidification"/>
    <property type="evidence" value="ECO:0007669"/>
    <property type="project" value="TreeGrafter"/>
</dbReference>
<dbReference type="HOGENOM" id="CLU_025558_1_0_0"/>
<feature type="transmembrane region" description="Helical" evidence="9">
    <location>
        <begin position="493"/>
        <end position="510"/>
    </location>
</feature>
<sequence length="663" mass="75701">MAVAPMTKAQVVIHGAASAEVVQQIYELGIIQAIEVVEAIEHAEQIPVSIGELESHLREVTRSLEILSLYDNAKREVVENFITLKHRLPRSKFATVRQNFDFLGRSRQIAELTEKLKHLEDQEGWRQDDIELLSTLSHLPFPLEDLRSTRRVKTLVGRIRREEREALAHDLAEDEESVFWEEISDDGQFVYLLVLYYPSERDVHALLERHGFDILDLSKYSRKIPEEIQRLTQEREQLQRQIAEVKETLTQFVQDKEAFRIIEDALVNEIRQQKDLQNFARTPKVYFLEGWMKQADKTRLEHGLRDYTDSIDILYEDPAEDDEAVPVILENTPYIQPFEIITRMYGMPKYHEPDPTPMLAPFFFLFFGLCLTDAGYGILLSLFMVWLMRKYVLDAGTTQLARLLYYGGFSTLVCGAFTGGWFGNIIDSLPAALTSVKTIKDALIIIDPMQEPIAFLILSLVLGYIQVCYGIFLKMRHRWRQGDPNGALLDQGIWLAFINSLFFWVILLASGMGDSLIGQGLSNLFMGLALLSGAARVWLHDRGNSKLVMRILAGLYSLYDIVGIFSDVLSYSRLLALGLATGVIAMIIDMLTLMTTGIPGIGFLVGIIIFVFGHIFNLVINTLGSFIHSGRLQFVEFFSKFFEAGGKKYKPFKFESRYFELTE</sequence>
<accession>A0A081C5M2</accession>
<dbReference type="GO" id="GO:0033179">
    <property type="term" value="C:proton-transporting V-type ATPase, V0 domain"/>
    <property type="evidence" value="ECO:0007669"/>
    <property type="project" value="InterPro"/>
</dbReference>
<keyword evidence="4 9" id="KW-0812">Transmembrane</keyword>
<evidence type="ECO:0000313" key="10">
    <source>
        <dbReference type="EMBL" id="GAK59877.1"/>
    </source>
</evidence>